<organism evidence="9 10">
    <name type="scientific">Amycolatopsis samaneae</name>
    <dbReference type="NCBI Taxonomy" id="664691"/>
    <lineage>
        <taxon>Bacteria</taxon>
        <taxon>Bacillati</taxon>
        <taxon>Actinomycetota</taxon>
        <taxon>Actinomycetes</taxon>
        <taxon>Pseudonocardiales</taxon>
        <taxon>Pseudonocardiaceae</taxon>
        <taxon>Amycolatopsis</taxon>
    </lineage>
</organism>
<evidence type="ECO:0000256" key="1">
    <source>
        <dbReference type="ARBA" id="ARBA00004651"/>
    </source>
</evidence>
<feature type="transmembrane region" description="Helical" evidence="7">
    <location>
        <begin position="440"/>
        <end position="460"/>
    </location>
</feature>
<evidence type="ECO:0000256" key="7">
    <source>
        <dbReference type="SAM" id="Phobius"/>
    </source>
</evidence>
<dbReference type="InterPro" id="IPR044049">
    <property type="entry name" value="EccD_transm"/>
</dbReference>
<evidence type="ECO:0000259" key="8">
    <source>
        <dbReference type="Pfam" id="PF19053"/>
    </source>
</evidence>
<feature type="transmembrane region" description="Helical" evidence="7">
    <location>
        <begin position="401"/>
        <end position="419"/>
    </location>
</feature>
<keyword evidence="3" id="KW-1003">Cell membrane</keyword>
<evidence type="ECO:0000313" key="9">
    <source>
        <dbReference type="EMBL" id="MFD2463437.1"/>
    </source>
</evidence>
<dbReference type="RefSeq" id="WP_345400192.1">
    <property type="nucleotide sequence ID" value="NZ_BAABHG010000011.1"/>
</dbReference>
<dbReference type="Pfam" id="PF19053">
    <property type="entry name" value="EccD"/>
    <property type="match status" value="1"/>
</dbReference>
<dbReference type="Pfam" id="PF08817">
    <property type="entry name" value="YukD"/>
    <property type="match status" value="1"/>
</dbReference>
<sequence length="465" mass="48457">MEERTQHRTSAPGRLRFVLGDTATDVALPAEVPLVDLLPAVLPQFGAEWVEQGADHEGWVVQRLGELPLDEDRTPAELNLMDGEILYLRPRADQFSPIDYDDLVDGVAEQVREDAGTWSPDRTRWMLSLGAVAGLLVALVTLLFDGPALPRCLLAGGVAVVLVVGAGVLARAAGELVIAVLLAAVAPCYAGVSGWLLVLVIDPSAQPVIALTGAAAGVLAALSAGLAVVADAALVFTGALTGVLMLLVFGVVAAVSPADVRQAAAIALVVSLIAGMFVPTTAFRLSGLTLPMLPTNAEELREEIDPVSHRVVVERGAVAVGYTKALHLGLGAAQLVLLFLLVAGGGTFPLILAPTIGLLLFLRSRHLDGAVPRWAMLAPGGFAMAASAVVLALGVEFPARLEMLVLPLLAAGTLLVVLSRRLPGKRLRPYWGRAVDILETLTAIAVLPLTLAVLNVYALVRGMSG</sequence>
<dbReference type="PIRSF" id="PIRSF017804">
    <property type="entry name" value="Secretion_EccD1"/>
    <property type="match status" value="1"/>
</dbReference>
<dbReference type="Gene3D" id="3.10.20.90">
    <property type="entry name" value="Phosphatidylinositol 3-kinase Catalytic Subunit, Chain A, domain 1"/>
    <property type="match status" value="1"/>
</dbReference>
<keyword evidence="6 7" id="KW-0472">Membrane</keyword>
<feature type="transmembrane region" description="Helical" evidence="7">
    <location>
        <begin position="234"/>
        <end position="256"/>
    </location>
</feature>
<feature type="transmembrane region" description="Helical" evidence="7">
    <location>
        <begin position="151"/>
        <end position="170"/>
    </location>
</feature>
<evidence type="ECO:0000256" key="6">
    <source>
        <dbReference type="ARBA" id="ARBA00023136"/>
    </source>
</evidence>
<feature type="transmembrane region" description="Helical" evidence="7">
    <location>
        <begin position="335"/>
        <end position="362"/>
    </location>
</feature>
<dbReference type="InterPro" id="IPR006707">
    <property type="entry name" value="T7SS_EccD"/>
</dbReference>
<dbReference type="InterPro" id="IPR024962">
    <property type="entry name" value="YukD-like"/>
</dbReference>
<feature type="transmembrane region" description="Helical" evidence="7">
    <location>
        <begin position="263"/>
        <end position="283"/>
    </location>
</feature>
<protein>
    <submittedName>
        <fullName evidence="9">Type VII secretion integral membrane protein EccD</fullName>
    </submittedName>
</protein>
<evidence type="ECO:0000313" key="10">
    <source>
        <dbReference type="Proteomes" id="UP001597419"/>
    </source>
</evidence>
<reference evidence="10" key="1">
    <citation type="journal article" date="2019" name="Int. J. Syst. Evol. Microbiol.">
        <title>The Global Catalogue of Microorganisms (GCM) 10K type strain sequencing project: providing services to taxonomists for standard genome sequencing and annotation.</title>
        <authorList>
            <consortium name="The Broad Institute Genomics Platform"/>
            <consortium name="The Broad Institute Genome Sequencing Center for Infectious Disease"/>
            <person name="Wu L."/>
            <person name="Ma J."/>
        </authorList>
    </citation>
    <scope>NUCLEOTIDE SEQUENCE [LARGE SCALE GENOMIC DNA]</scope>
    <source>
        <strain evidence="10">CGMCC 4.7643</strain>
    </source>
</reference>
<evidence type="ECO:0000256" key="4">
    <source>
        <dbReference type="ARBA" id="ARBA00022692"/>
    </source>
</evidence>
<dbReference type="Proteomes" id="UP001597419">
    <property type="component" value="Unassembled WGS sequence"/>
</dbReference>
<keyword evidence="4 7" id="KW-0812">Transmembrane</keyword>
<comment type="subcellular location">
    <subcellularLocation>
        <location evidence="1">Cell membrane</location>
        <topology evidence="1">Multi-pass membrane protein</topology>
    </subcellularLocation>
</comment>
<feature type="domain" description="EccD-like transmembrane" evidence="8">
    <location>
        <begin position="123"/>
        <end position="463"/>
    </location>
</feature>
<comment type="caution">
    <text evidence="9">The sequence shown here is derived from an EMBL/GenBank/DDBJ whole genome shotgun (WGS) entry which is preliminary data.</text>
</comment>
<evidence type="ECO:0000256" key="5">
    <source>
        <dbReference type="ARBA" id="ARBA00022989"/>
    </source>
</evidence>
<evidence type="ECO:0000256" key="3">
    <source>
        <dbReference type="ARBA" id="ARBA00022475"/>
    </source>
</evidence>
<name>A0ABW5GRC6_9PSEU</name>
<dbReference type="NCBIfam" id="TIGR03920">
    <property type="entry name" value="T7SS_EccD"/>
    <property type="match status" value="1"/>
</dbReference>
<comment type="similarity">
    <text evidence="2">Belongs to the EccD/Snm4 family.</text>
</comment>
<accession>A0ABW5GRC6</accession>
<feature type="transmembrane region" description="Helical" evidence="7">
    <location>
        <begin position="374"/>
        <end position="395"/>
    </location>
</feature>
<dbReference type="EMBL" id="JBHUKU010000021">
    <property type="protein sequence ID" value="MFD2463437.1"/>
    <property type="molecule type" value="Genomic_DNA"/>
</dbReference>
<feature type="transmembrane region" description="Helical" evidence="7">
    <location>
        <begin position="208"/>
        <end position="228"/>
    </location>
</feature>
<keyword evidence="10" id="KW-1185">Reference proteome</keyword>
<feature type="transmembrane region" description="Helical" evidence="7">
    <location>
        <begin position="125"/>
        <end position="144"/>
    </location>
</feature>
<feature type="transmembrane region" description="Helical" evidence="7">
    <location>
        <begin position="176"/>
        <end position="201"/>
    </location>
</feature>
<keyword evidence="5 7" id="KW-1133">Transmembrane helix</keyword>
<proteinExistence type="inferred from homology"/>
<gene>
    <name evidence="9" type="primary">eccD</name>
    <name evidence="9" type="ORF">ACFSYJ_32830</name>
</gene>
<evidence type="ECO:0000256" key="2">
    <source>
        <dbReference type="ARBA" id="ARBA00006162"/>
    </source>
</evidence>